<sequence length="72" mass="8463">MQNKNQIQSIQTYGDVLVLFKRFGIHIYTGDSLGDLELMEDELQELHQGGLIDSREYIEARNILRARRRQVE</sequence>
<comment type="caution">
    <text evidence="1">The sequence shown here is derived from an EMBL/GenBank/DDBJ whole genome shotgun (WGS) entry which is preliminary data.</text>
</comment>
<dbReference type="Gene3D" id="1.10.287.760">
    <property type="entry name" value="YqgQ-like"/>
    <property type="match status" value="1"/>
</dbReference>
<reference evidence="1" key="1">
    <citation type="journal article" date="2014" name="Int. J. Syst. Evol. Microbiol.">
        <title>Complete genome sequence of Corynebacterium casei LMG S-19264T (=DSM 44701T), isolated from a smear-ripened cheese.</title>
        <authorList>
            <consortium name="US DOE Joint Genome Institute (JGI-PGF)"/>
            <person name="Walter F."/>
            <person name="Albersmeier A."/>
            <person name="Kalinowski J."/>
            <person name="Ruckert C."/>
        </authorList>
    </citation>
    <scope>NUCLEOTIDE SEQUENCE</scope>
    <source>
        <strain evidence="1">CGMCC 1.15179</strain>
    </source>
</reference>
<dbReference type="Proteomes" id="UP000625210">
    <property type="component" value="Unassembled WGS sequence"/>
</dbReference>
<name>A0A8J2VI78_9BACL</name>
<dbReference type="EMBL" id="BMHQ01000007">
    <property type="protein sequence ID" value="GGE20208.1"/>
    <property type="molecule type" value="Genomic_DNA"/>
</dbReference>
<evidence type="ECO:0008006" key="3">
    <source>
        <dbReference type="Google" id="ProtNLM"/>
    </source>
</evidence>
<gene>
    <name evidence="1" type="ORF">GCM10011571_22690</name>
</gene>
<reference evidence="1" key="2">
    <citation type="submission" date="2020-09" db="EMBL/GenBank/DDBJ databases">
        <authorList>
            <person name="Sun Q."/>
            <person name="Zhou Y."/>
        </authorList>
    </citation>
    <scope>NUCLEOTIDE SEQUENCE</scope>
    <source>
        <strain evidence="1">CGMCC 1.15179</strain>
    </source>
</reference>
<keyword evidence="2" id="KW-1185">Reference proteome</keyword>
<dbReference type="AlphaFoldDB" id="A0A8J2VI78"/>
<evidence type="ECO:0000313" key="2">
    <source>
        <dbReference type="Proteomes" id="UP000625210"/>
    </source>
</evidence>
<dbReference type="InterPro" id="IPR023164">
    <property type="entry name" value="YqgQ-like_sf"/>
</dbReference>
<proteinExistence type="predicted"/>
<protein>
    <recommendedName>
        <fullName evidence="3">DUF910 family protein</fullName>
    </recommendedName>
</protein>
<dbReference type="InterPro" id="IPR009256">
    <property type="entry name" value="YqgQ-like"/>
</dbReference>
<dbReference type="RefSeq" id="WP_373285956.1">
    <property type="nucleotide sequence ID" value="NZ_BMHQ01000007.1"/>
</dbReference>
<dbReference type="Pfam" id="PF06014">
    <property type="entry name" value="YqgQ-like"/>
    <property type="match status" value="1"/>
</dbReference>
<dbReference type="SUPFAM" id="SSF158379">
    <property type="entry name" value="YqgQ-like"/>
    <property type="match status" value="1"/>
</dbReference>
<evidence type="ECO:0000313" key="1">
    <source>
        <dbReference type="EMBL" id="GGE20208.1"/>
    </source>
</evidence>
<accession>A0A8J2VI78</accession>
<organism evidence="1 2">
    <name type="scientific">Marinithermofilum abyssi</name>
    <dbReference type="NCBI Taxonomy" id="1571185"/>
    <lineage>
        <taxon>Bacteria</taxon>
        <taxon>Bacillati</taxon>
        <taxon>Bacillota</taxon>
        <taxon>Bacilli</taxon>
        <taxon>Bacillales</taxon>
        <taxon>Thermoactinomycetaceae</taxon>
        <taxon>Marinithermofilum</taxon>
    </lineage>
</organism>